<feature type="signal peptide" evidence="4">
    <location>
        <begin position="1"/>
        <end position="20"/>
    </location>
</feature>
<keyword evidence="6" id="KW-1185">Reference proteome</keyword>
<dbReference type="InterPro" id="IPR050498">
    <property type="entry name" value="Ycf3"/>
</dbReference>
<dbReference type="OrthoDB" id="9813074at2"/>
<dbReference type="InterPro" id="IPR011990">
    <property type="entry name" value="TPR-like_helical_dom_sf"/>
</dbReference>
<accession>A0A2S9JY60</accession>
<comment type="caution">
    <text evidence="5">The sequence shown here is derived from an EMBL/GenBank/DDBJ whole genome shotgun (WGS) entry which is preliminary data.</text>
</comment>
<dbReference type="InterPro" id="IPR019734">
    <property type="entry name" value="TPR_rpt"/>
</dbReference>
<evidence type="ECO:0000313" key="5">
    <source>
        <dbReference type="EMBL" id="PRD58284.1"/>
    </source>
</evidence>
<feature type="repeat" description="TPR" evidence="3">
    <location>
        <begin position="130"/>
        <end position="163"/>
    </location>
</feature>
<dbReference type="SMART" id="SM00028">
    <property type="entry name" value="TPR"/>
    <property type="match status" value="4"/>
</dbReference>
<organism evidence="5 6">
    <name type="scientific">Phyllobacterium myrsinacearum</name>
    <dbReference type="NCBI Taxonomy" id="28101"/>
    <lineage>
        <taxon>Bacteria</taxon>
        <taxon>Pseudomonadati</taxon>
        <taxon>Pseudomonadota</taxon>
        <taxon>Alphaproteobacteria</taxon>
        <taxon>Hyphomicrobiales</taxon>
        <taxon>Phyllobacteriaceae</taxon>
        <taxon>Phyllobacterium</taxon>
    </lineage>
</organism>
<evidence type="ECO:0000313" key="6">
    <source>
        <dbReference type="Proteomes" id="UP000238563"/>
    </source>
</evidence>
<feature type="chain" id="PRO_5015519081" evidence="4">
    <location>
        <begin position="21"/>
        <end position="199"/>
    </location>
</feature>
<dbReference type="Pfam" id="PF13414">
    <property type="entry name" value="TPR_11"/>
    <property type="match status" value="1"/>
</dbReference>
<dbReference type="SUPFAM" id="SSF48452">
    <property type="entry name" value="TPR-like"/>
    <property type="match status" value="1"/>
</dbReference>
<dbReference type="RefSeq" id="WP_105732524.1">
    <property type="nucleotide sequence ID" value="NZ_PVBT01000001.1"/>
</dbReference>
<evidence type="ECO:0000256" key="2">
    <source>
        <dbReference type="ARBA" id="ARBA00022803"/>
    </source>
</evidence>
<feature type="repeat" description="TPR" evidence="3">
    <location>
        <begin position="96"/>
        <end position="129"/>
    </location>
</feature>
<feature type="repeat" description="TPR" evidence="3">
    <location>
        <begin position="62"/>
        <end position="95"/>
    </location>
</feature>
<dbReference type="Proteomes" id="UP000238563">
    <property type="component" value="Unassembled WGS sequence"/>
</dbReference>
<dbReference type="PROSITE" id="PS50293">
    <property type="entry name" value="TPR_REGION"/>
    <property type="match status" value="1"/>
</dbReference>
<dbReference type="PROSITE" id="PS50005">
    <property type="entry name" value="TPR"/>
    <property type="match status" value="3"/>
</dbReference>
<evidence type="ECO:0000256" key="1">
    <source>
        <dbReference type="ARBA" id="ARBA00022737"/>
    </source>
</evidence>
<name>A0A2S9JY60_9HYPH</name>
<sequence>MIRLHFPLAIIAILSSPALALDNAQLQKIEHGCIDETASSSPEERISNCNNWIDSAPDALRPKAYYDRGNAYLDAQKLDLAVADYSHAISLKPDFKDAWYSRGYARHDLGDYDQAIDDYNTALKLAPEDIDSLYGKAYAYQKKGDLDAAIAGYTAVIRLKPDYPTAYYNRAIAYNAKGDTENATRDALEYERLKDKNPQ</sequence>
<dbReference type="Gene3D" id="1.25.40.10">
    <property type="entry name" value="Tetratricopeptide repeat domain"/>
    <property type="match status" value="2"/>
</dbReference>
<dbReference type="Pfam" id="PF13432">
    <property type="entry name" value="TPR_16"/>
    <property type="match status" value="1"/>
</dbReference>
<keyword evidence="2 3" id="KW-0802">TPR repeat</keyword>
<proteinExistence type="predicted"/>
<dbReference type="AlphaFoldDB" id="A0A2S9JY60"/>
<dbReference type="PANTHER" id="PTHR44858:SF1">
    <property type="entry name" value="UDP-N-ACETYLGLUCOSAMINE--PEPTIDE N-ACETYLGLUCOSAMINYLTRANSFERASE SPINDLY-RELATED"/>
    <property type="match status" value="1"/>
</dbReference>
<keyword evidence="4" id="KW-0732">Signal</keyword>
<reference evidence="5 6" key="1">
    <citation type="submission" date="2018-02" db="EMBL/GenBank/DDBJ databases">
        <title>The draft genome of Phyllobacterium myrsinacearum DSM5892.</title>
        <authorList>
            <person name="Li L."/>
            <person name="Liu L."/>
            <person name="Zhang X."/>
            <person name="Wang T."/>
        </authorList>
    </citation>
    <scope>NUCLEOTIDE SEQUENCE [LARGE SCALE GENOMIC DNA]</scope>
    <source>
        <strain evidence="5 6">DSM 5892</strain>
    </source>
</reference>
<evidence type="ECO:0000256" key="3">
    <source>
        <dbReference type="PROSITE-ProRule" id="PRU00339"/>
    </source>
</evidence>
<gene>
    <name evidence="5" type="ORF">C5750_03910</name>
</gene>
<protein>
    <submittedName>
        <fullName evidence="5">Uncharacterized protein</fullName>
    </submittedName>
</protein>
<evidence type="ECO:0000256" key="4">
    <source>
        <dbReference type="SAM" id="SignalP"/>
    </source>
</evidence>
<dbReference type="PANTHER" id="PTHR44858">
    <property type="entry name" value="TETRATRICOPEPTIDE REPEAT PROTEIN 6"/>
    <property type="match status" value="1"/>
</dbReference>
<keyword evidence="1" id="KW-0677">Repeat</keyword>
<dbReference type="EMBL" id="PVBT01000001">
    <property type="protein sequence ID" value="PRD58284.1"/>
    <property type="molecule type" value="Genomic_DNA"/>
</dbReference>